<feature type="region of interest" description="Disordered" evidence="1">
    <location>
        <begin position="291"/>
        <end position="311"/>
    </location>
</feature>
<feature type="compositionally biased region" description="Low complexity" evidence="1">
    <location>
        <begin position="633"/>
        <end position="653"/>
    </location>
</feature>
<proteinExistence type="predicted"/>
<dbReference type="Proteomes" id="UP000717515">
    <property type="component" value="Unassembled WGS sequence"/>
</dbReference>
<feature type="compositionally biased region" description="Acidic residues" evidence="1">
    <location>
        <begin position="830"/>
        <end position="850"/>
    </location>
</feature>
<dbReference type="InterPro" id="IPR029523">
    <property type="entry name" value="INO80B/Ies2"/>
</dbReference>
<feature type="compositionally biased region" description="Low complexity" evidence="1">
    <location>
        <begin position="355"/>
        <end position="364"/>
    </location>
</feature>
<dbReference type="PANTHER" id="PTHR21561">
    <property type="entry name" value="INO80 COMPLEX SUBUNIT B"/>
    <property type="match status" value="1"/>
</dbReference>
<feature type="compositionally biased region" description="Acidic residues" evidence="1">
    <location>
        <begin position="730"/>
        <end position="788"/>
    </location>
</feature>
<feature type="compositionally biased region" description="Basic residues" evidence="1">
    <location>
        <begin position="696"/>
        <end position="705"/>
    </location>
</feature>
<feature type="compositionally biased region" description="Acidic residues" evidence="1">
    <location>
        <begin position="456"/>
        <end position="487"/>
    </location>
</feature>
<feature type="compositionally biased region" description="Gly residues" evidence="1">
    <location>
        <begin position="805"/>
        <end position="817"/>
    </location>
</feature>
<evidence type="ECO:0000313" key="4">
    <source>
        <dbReference type="Proteomes" id="UP000717515"/>
    </source>
</evidence>
<comment type="caution">
    <text evidence="3">The sequence shown here is derived from an EMBL/GenBank/DDBJ whole genome shotgun (WGS) entry which is preliminary data.</text>
</comment>
<evidence type="ECO:0000313" key="3">
    <source>
        <dbReference type="EMBL" id="KAG9320832.1"/>
    </source>
</evidence>
<protein>
    <recommendedName>
        <fullName evidence="2">INO80 complex subunit B-like conserved region domain-containing protein</fullName>
    </recommendedName>
</protein>
<dbReference type="GO" id="GO:0006338">
    <property type="term" value="P:chromatin remodeling"/>
    <property type="evidence" value="ECO:0007669"/>
    <property type="project" value="InterPro"/>
</dbReference>
<feature type="compositionally biased region" description="Acidic residues" evidence="1">
    <location>
        <begin position="666"/>
        <end position="682"/>
    </location>
</feature>
<dbReference type="PANTHER" id="PTHR21561:SF12">
    <property type="entry name" value="INO80 COMPLEX SUBUNIT B"/>
    <property type="match status" value="1"/>
</dbReference>
<feature type="compositionally biased region" description="Polar residues" evidence="1">
    <location>
        <begin position="684"/>
        <end position="695"/>
    </location>
</feature>
<dbReference type="SMART" id="SM01406">
    <property type="entry name" value="PAPA-1"/>
    <property type="match status" value="1"/>
</dbReference>
<gene>
    <name evidence="3" type="ORF">KVV02_000625</name>
</gene>
<dbReference type="Pfam" id="PF04795">
    <property type="entry name" value="PAPA-1"/>
    <property type="match status" value="1"/>
</dbReference>
<feature type="compositionally biased region" description="Basic residues" evidence="1">
    <location>
        <begin position="928"/>
        <end position="939"/>
    </location>
</feature>
<organism evidence="3 4">
    <name type="scientific">Mortierella alpina</name>
    <name type="common">Oleaginous fungus</name>
    <name type="synonym">Mortierella renispora</name>
    <dbReference type="NCBI Taxonomy" id="64518"/>
    <lineage>
        <taxon>Eukaryota</taxon>
        <taxon>Fungi</taxon>
        <taxon>Fungi incertae sedis</taxon>
        <taxon>Mucoromycota</taxon>
        <taxon>Mortierellomycotina</taxon>
        <taxon>Mortierellomycetes</taxon>
        <taxon>Mortierellales</taxon>
        <taxon>Mortierellaceae</taxon>
        <taxon>Mortierella</taxon>
    </lineage>
</organism>
<feature type="compositionally biased region" description="Acidic residues" evidence="1">
    <location>
        <begin position="579"/>
        <end position="612"/>
    </location>
</feature>
<accession>A0A9P8A1Y8</accession>
<feature type="region of interest" description="Disordered" evidence="1">
    <location>
        <begin position="340"/>
        <end position="374"/>
    </location>
</feature>
<sequence length="1083" mass="118627">MNQMDPGLVASFKNHLLPLASTSIAPLTSTSCYYPTPSKPTTSSLMLNMTYFGSNPRDTHSGVAVDLGWNSTTTTEWRSVTPKLIQNNTEYKILRAWPDATPDTDKVTLTLPDAGKTQKVHFELWCTTATKLDRFLCGKSPSFMLLPPLLGTSLTATATTPSATLETSTSSLSFTTDAPYTPDALPTPQIPRKPSFSLGASLGIAIISLITLAILCGCAMRRRASSPRPDRRRRTFQKISVIHPETEAPWNTSSVQCSDRDNEARRLVASTSVRIPQSTVKISYPIVTGIGDDGGEGPHRTLAPPPPPLRRIDVETQTPPLTPIPRARVAMLHHLPAPMPVAIPPSHKERDPLVQQQQQQQQQQRCSRDTCGSEEQIPMTMGSEVEDLNRHLDGYLQELHHISLDSSTLGLSRGNMYEHHHDKPHAFSRPPDSSWQAGKTQMSSRRSGAQQHQYSYEDEEDEDLLSASDGDDPQDSQLDSEDEDDVYEEKRKPSTSTAAAASSSSSSSSSRAPKASASKAASSRQTARSAPTPKQPLPKSSSRSHTRGAGSRAGAVVDRSPFVVPSSTRTRKPAVNYAEPDEDEDDEEDEDDGLEDDVDEQDEDEDEDDEDSVPPPPSSKRGAANTAIATAGSRSSARNLSSLSQPRQSSRRAPASKRRMSTPLSSDEDEEAKNDDEDDLDVDTPNSGNTRSRSISPRKKQTGRSRGREADMDMDMDMDSIASSQRGVQEDEDPDVDMDDDEEDDGLEEEEEDQDDLEDEVEVEVEDEIDMEEDNEEIEEEDDDDDDIENTKPLPTKVGALSAAGGKGEQPSAGGGSSASAKGKKVVGLEQDEDEEDEEEEDDEFSDDDFSNPKRGMGFGGQLTKRQRSKLDMDGVSLELFELPVAASRKRHHTEEELALKKSEITRRRKNQSAQRAEQDKLETINRLLKKQAGKRKKGAHDDDDGGEDKNNGEGNDGNTGGRGASGGRNRFSTPSTYLRVSCKVDGTILSIPEQSLADVPAWMQQSIPPIVETAEAASIKEQEYRAIEVLDIPIVPLKEPKYPAPKGKCAVSKCDQQWKYRDPKSKKVACGLEHLKLIEAGA</sequence>
<reference evidence="3" key="1">
    <citation type="submission" date="2021-07" db="EMBL/GenBank/DDBJ databases">
        <title>Draft genome of Mortierella alpina, strain LL118, isolated from an aspen leaf litter sample.</title>
        <authorList>
            <person name="Yang S."/>
            <person name="Vinatzer B.A."/>
        </authorList>
    </citation>
    <scope>NUCLEOTIDE SEQUENCE</scope>
    <source>
        <strain evidence="3">LL118</strain>
    </source>
</reference>
<feature type="compositionally biased region" description="Polar residues" evidence="1">
    <location>
        <begin position="431"/>
        <end position="454"/>
    </location>
</feature>
<dbReference type="AlphaFoldDB" id="A0A9P8A1Y8"/>
<evidence type="ECO:0000256" key="1">
    <source>
        <dbReference type="SAM" id="MobiDB-lite"/>
    </source>
</evidence>
<feature type="domain" description="INO80 complex subunit B-like conserved region" evidence="2">
    <location>
        <begin position="897"/>
        <end position="996"/>
    </location>
</feature>
<feature type="compositionally biased region" description="Low complexity" evidence="1">
    <location>
        <begin position="494"/>
        <end position="532"/>
    </location>
</feature>
<name>A0A9P8A1Y8_MORAP</name>
<dbReference type="InterPro" id="IPR006880">
    <property type="entry name" value="INO80B_C"/>
</dbReference>
<feature type="region of interest" description="Disordered" evidence="1">
    <location>
        <begin position="415"/>
        <end position="870"/>
    </location>
</feature>
<dbReference type="GO" id="GO:0031011">
    <property type="term" value="C:Ino80 complex"/>
    <property type="evidence" value="ECO:0007669"/>
    <property type="project" value="InterPro"/>
</dbReference>
<dbReference type="EMBL" id="JAIFTL010000254">
    <property type="protein sequence ID" value="KAG9320832.1"/>
    <property type="molecule type" value="Genomic_DNA"/>
</dbReference>
<feature type="compositionally biased region" description="Basic and acidic residues" evidence="1">
    <location>
        <begin position="416"/>
        <end position="425"/>
    </location>
</feature>
<feature type="compositionally biased region" description="Gly residues" evidence="1">
    <location>
        <begin position="955"/>
        <end position="967"/>
    </location>
</feature>
<feature type="region of interest" description="Disordered" evidence="1">
    <location>
        <begin position="882"/>
        <end position="973"/>
    </location>
</feature>
<feature type="compositionally biased region" description="Basic and acidic residues" evidence="1">
    <location>
        <begin position="893"/>
        <end position="906"/>
    </location>
</feature>
<evidence type="ECO:0000259" key="2">
    <source>
        <dbReference type="SMART" id="SM01406"/>
    </source>
</evidence>